<organism evidence="1 2">
    <name type="scientific">Ceratodon purpureus</name>
    <name type="common">Fire moss</name>
    <name type="synonym">Dicranum purpureum</name>
    <dbReference type="NCBI Taxonomy" id="3225"/>
    <lineage>
        <taxon>Eukaryota</taxon>
        <taxon>Viridiplantae</taxon>
        <taxon>Streptophyta</taxon>
        <taxon>Embryophyta</taxon>
        <taxon>Bryophyta</taxon>
        <taxon>Bryophytina</taxon>
        <taxon>Bryopsida</taxon>
        <taxon>Dicranidae</taxon>
        <taxon>Pseudoditrichales</taxon>
        <taxon>Ditrichaceae</taxon>
        <taxon>Ceratodon</taxon>
    </lineage>
</organism>
<sequence length="49" mass="5577">MQEQIPMYKKNQLEWTTTTSAGQALKPVDVWEQHSPSSEFHHGGTNFSS</sequence>
<evidence type="ECO:0000313" key="1">
    <source>
        <dbReference type="EMBL" id="KAG0554294.1"/>
    </source>
</evidence>
<evidence type="ECO:0000313" key="2">
    <source>
        <dbReference type="Proteomes" id="UP000822688"/>
    </source>
</evidence>
<accession>A0A8T0G7C4</accession>
<name>A0A8T0G7C4_CERPU</name>
<protein>
    <submittedName>
        <fullName evidence="1">Uncharacterized protein</fullName>
    </submittedName>
</protein>
<dbReference type="AlphaFoldDB" id="A0A8T0G7C4"/>
<proteinExistence type="predicted"/>
<reference evidence="1" key="1">
    <citation type="submission" date="2020-06" db="EMBL/GenBank/DDBJ databases">
        <title>WGS assembly of Ceratodon purpureus strain R40.</title>
        <authorList>
            <person name="Carey S.B."/>
            <person name="Jenkins J."/>
            <person name="Shu S."/>
            <person name="Lovell J.T."/>
            <person name="Sreedasyam A."/>
            <person name="Maumus F."/>
            <person name="Tiley G.P."/>
            <person name="Fernandez-Pozo N."/>
            <person name="Barry K."/>
            <person name="Chen C."/>
            <person name="Wang M."/>
            <person name="Lipzen A."/>
            <person name="Daum C."/>
            <person name="Saski C.A."/>
            <person name="Payton A.C."/>
            <person name="Mcbreen J.C."/>
            <person name="Conrad R.E."/>
            <person name="Kollar L.M."/>
            <person name="Olsson S."/>
            <person name="Huttunen S."/>
            <person name="Landis J.B."/>
            <person name="Wickett N.J."/>
            <person name="Johnson M.G."/>
            <person name="Rensing S.A."/>
            <person name="Grimwood J."/>
            <person name="Schmutz J."/>
            <person name="Mcdaniel S.F."/>
        </authorList>
    </citation>
    <scope>NUCLEOTIDE SEQUENCE</scope>
    <source>
        <strain evidence="1">R40</strain>
    </source>
</reference>
<keyword evidence="2" id="KW-1185">Reference proteome</keyword>
<dbReference type="EMBL" id="CM026433">
    <property type="protein sequence ID" value="KAG0554294.1"/>
    <property type="molecule type" value="Genomic_DNA"/>
</dbReference>
<gene>
    <name evidence="1" type="ORF">KC19_12G080400</name>
</gene>
<comment type="caution">
    <text evidence="1">The sequence shown here is derived from an EMBL/GenBank/DDBJ whole genome shotgun (WGS) entry which is preliminary data.</text>
</comment>
<dbReference type="Proteomes" id="UP000822688">
    <property type="component" value="Chromosome 12"/>
</dbReference>